<accession>A0A645FCA3</accession>
<reference evidence="1" key="1">
    <citation type="submission" date="2019-08" db="EMBL/GenBank/DDBJ databases">
        <authorList>
            <person name="Kucharzyk K."/>
            <person name="Murdoch R.W."/>
            <person name="Higgins S."/>
            <person name="Loffler F."/>
        </authorList>
    </citation>
    <scope>NUCLEOTIDE SEQUENCE</scope>
</reference>
<organism evidence="1">
    <name type="scientific">bioreactor metagenome</name>
    <dbReference type="NCBI Taxonomy" id="1076179"/>
    <lineage>
        <taxon>unclassified sequences</taxon>
        <taxon>metagenomes</taxon>
        <taxon>ecological metagenomes</taxon>
    </lineage>
</organism>
<gene>
    <name evidence="1" type="ORF">SDC9_158267</name>
</gene>
<evidence type="ECO:0008006" key="2">
    <source>
        <dbReference type="Google" id="ProtNLM"/>
    </source>
</evidence>
<dbReference type="AlphaFoldDB" id="A0A645FCA3"/>
<dbReference type="EMBL" id="VSSQ01057159">
    <property type="protein sequence ID" value="MPN10969.1"/>
    <property type="molecule type" value="Genomic_DNA"/>
</dbReference>
<comment type="caution">
    <text evidence="1">The sequence shown here is derived from an EMBL/GenBank/DDBJ whole genome shotgun (WGS) entry which is preliminary data.</text>
</comment>
<proteinExistence type="predicted"/>
<protein>
    <recommendedName>
        <fullName evidence="2">Quinone oxidoreductase 1</fullName>
    </recommendedName>
</protein>
<evidence type="ECO:0000313" key="1">
    <source>
        <dbReference type="EMBL" id="MPN10969.1"/>
    </source>
</evidence>
<sequence length="47" mass="5294">MAARLFEALRKKHFRMGEPQEFALADAAQAHRQLEAHGAQQPILLVP</sequence>
<name>A0A645FCA3_9ZZZZ</name>